<gene>
    <name evidence="3" type="ORF">NP596_17655</name>
</gene>
<dbReference type="RefSeq" id="WP_256616714.1">
    <property type="nucleotide sequence ID" value="NZ_JANIBK010000144.1"/>
</dbReference>
<dbReference type="Gene3D" id="2.40.128.130">
    <property type="entry name" value="Autotransporter beta-domain"/>
    <property type="match status" value="1"/>
</dbReference>
<dbReference type="PROSITE" id="PS51208">
    <property type="entry name" value="AUTOTRANSPORTER"/>
    <property type="match status" value="1"/>
</dbReference>
<dbReference type="Pfam" id="PF03797">
    <property type="entry name" value="Autotransporter"/>
    <property type="match status" value="1"/>
</dbReference>
<keyword evidence="1" id="KW-0732">Signal</keyword>
<accession>A0ABT1U8V2</accession>
<evidence type="ECO:0000313" key="3">
    <source>
        <dbReference type="EMBL" id="MCQ8130289.1"/>
    </source>
</evidence>
<feature type="signal peptide" evidence="1">
    <location>
        <begin position="1"/>
        <end position="16"/>
    </location>
</feature>
<name>A0ABT1U8V2_9GAMM</name>
<dbReference type="InterPro" id="IPR036709">
    <property type="entry name" value="Autotransporte_beta_dom_sf"/>
</dbReference>
<feature type="domain" description="Autotransporter" evidence="2">
    <location>
        <begin position="146"/>
        <end position="433"/>
    </location>
</feature>
<organism evidence="3 4">
    <name type="scientific">Methylomonas rivi</name>
    <dbReference type="NCBI Taxonomy" id="2952226"/>
    <lineage>
        <taxon>Bacteria</taxon>
        <taxon>Pseudomonadati</taxon>
        <taxon>Pseudomonadota</taxon>
        <taxon>Gammaproteobacteria</taxon>
        <taxon>Methylococcales</taxon>
        <taxon>Methylococcaceae</taxon>
        <taxon>Methylomonas</taxon>
    </lineage>
</organism>
<dbReference type="NCBIfam" id="TIGR01414">
    <property type="entry name" value="autotrans_barl"/>
    <property type="match status" value="1"/>
</dbReference>
<dbReference type="SMART" id="SM00869">
    <property type="entry name" value="Autotransporter"/>
    <property type="match status" value="1"/>
</dbReference>
<protein>
    <submittedName>
        <fullName evidence="3">Autotransporter outer membrane beta-barrel domain-containing protein</fullName>
    </submittedName>
</protein>
<dbReference type="SUPFAM" id="SSF103515">
    <property type="entry name" value="Autotransporter"/>
    <property type="match status" value="1"/>
</dbReference>
<evidence type="ECO:0000313" key="4">
    <source>
        <dbReference type="Proteomes" id="UP001524586"/>
    </source>
</evidence>
<reference evidence="3 4" key="1">
    <citation type="submission" date="2022-07" db="EMBL/GenBank/DDBJ databases">
        <title>Methylomonas rivi sp. nov., Methylomonas rosea sp. nov., Methylomonas aureus sp. nov. and Methylomonas subterranea sp. nov., four novel methanotrophs isolated from a freshwater creek and the deep terrestrial subsurface.</title>
        <authorList>
            <person name="Abin C."/>
            <person name="Sankaranarayanan K."/>
            <person name="Garner C."/>
            <person name="Sindelar R."/>
            <person name="Kotary K."/>
            <person name="Garner R."/>
            <person name="Barclay S."/>
            <person name="Lawson P."/>
            <person name="Krumholz L."/>
        </authorList>
    </citation>
    <scope>NUCLEOTIDE SEQUENCE [LARGE SCALE GENOMIC DNA]</scope>
    <source>
        <strain evidence="3 4">WSC-6</strain>
    </source>
</reference>
<dbReference type="InterPro" id="IPR006315">
    <property type="entry name" value="OM_autotransptr_brl_dom"/>
</dbReference>
<sequence length="433" mass="45785">MSAAIAVLMAAASSHAQSVSNISGLLQATPQLDTTQQSMANVIEIACPQGTNLADFQARCNEVVTAAQQGAVSDVLNSLQQVSPEQIPSQGVSATRTSFNVIAGRLAAIRAGARGFQVAGLGKNALPVNLASLPSAAGGAAGDIVSGWDKLGGFINGNFNTGSVDSEFNQLGYNFNSGSINFGLDYRFSDALVIGTAFTYMRSESSFDRSGGSLDSNAYTGAFYGTYYATDNLYFDGIASVGGVNYESTRHIQYSVPAETVNALAKGTPGGNQYAISFGGGYNYAMQQWTFNPYAKVNYLKLDVDGFSETGGAGWGMAYNDQTVESVTTTLGTQVSYAMSTSWGVLMPNIRGEWHHQYKDGSRNIAVRFLGDTTSGLSFNTVTSSPDRNYFTVGTGVSGTFAHGISGFFNYDALLGYRSVESHLFTLGARLEF</sequence>
<comment type="caution">
    <text evidence="3">The sequence shown here is derived from an EMBL/GenBank/DDBJ whole genome shotgun (WGS) entry which is preliminary data.</text>
</comment>
<evidence type="ECO:0000256" key="1">
    <source>
        <dbReference type="SAM" id="SignalP"/>
    </source>
</evidence>
<dbReference type="EMBL" id="JANIBK010000144">
    <property type="protein sequence ID" value="MCQ8130289.1"/>
    <property type="molecule type" value="Genomic_DNA"/>
</dbReference>
<feature type="chain" id="PRO_5046979119" evidence="1">
    <location>
        <begin position="17"/>
        <end position="433"/>
    </location>
</feature>
<evidence type="ECO:0000259" key="2">
    <source>
        <dbReference type="PROSITE" id="PS51208"/>
    </source>
</evidence>
<dbReference type="Proteomes" id="UP001524586">
    <property type="component" value="Unassembled WGS sequence"/>
</dbReference>
<keyword evidence="4" id="KW-1185">Reference proteome</keyword>
<proteinExistence type="predicted"/>
<dbReference type="InterPro" id="IPR005546">
    <property type="entry name" value="Autotransporte_beta"/>
</dbReference>